<protein>
    <recommendedName>
        <fullName evidence="3">Phytanoyl-CoA dioxygenase</fullName>
    </recommendedName>
</protein>
<dbReference type="EMBL" id="LFJN01000002">
    <property type="protein sequence ID" value="KPI44848.1"/>
    <property type="molecule type" value="Genomic_DNA"/>
</dbReference>
<accession>A0A0N0NR99</accession>
<name>A0A0N0NR99_9EURO</name>
<dbReference type="VEuPathDB" id="FungiDB:AB675_2841"/>
<dbReference type="OrthoDB" id="4664297at2759"/>
<sequence>MSTITELLGHQKPKVLTQEQIDSFMKHGFLRLPGAIIPEKGDAWCKDVWNRLGMDPNDKSTWHAERTNMPSRKRIPVSEVAPTAWTAICDLCGGEDRVHESARTWSDGFIVNLGSPEGEGKEIAPKDLDNWHVDGDFFIHFLDSPEQALLVIPCWSDVHPNGGATWICDQGPARIGKLLYDHPEGLTPRMGPRSEDAGYTTLKAYIDVIKECPDETFHEMTGKKGDVILLHPLMLHSASKNGARQIRIITNPPVSNNEPFQFSRPGKPEEYSLVELKTMQAVGGDNAPETHFKDWKITAERELIVPERVKRQRRCWKRKIGD</sequence>
<evidence type="ECO:0000313" key="2">
    <source>
        <dbReference type="Proteomes" id="UP000038010"/>
    </source>
</evidence>
<dbReference type="AlphaFoldDB" id="A0A0N0NR99"/>
<comment type="caution">
    <text evidence="1">The sequence shown here is derived from an EMBL/GenBank/DDBJ whole genome shotgun (WGS) entry which is preliminary data.</text>
</comment>
<evidence type="ECO:0000313" key="1">
    <source>
        <dbReference type="EMBL" id="KPI44848.1"/>
    </source>
</evidence>
<evidence type="ECO:0008006" key="3">
    <source>
        <dbReference type="Google" id="ProtNLM"/>
    </source>
</evidence>
<reference evidence="1 2" key="1">
    <citation type="submission" date="2015-06" db="EMBL/GenBank/DDBJ databases">
        <title>Draft genome of the ant-associated black yeast Phialophora attae CBS 131958.</title>
        <authorList>
            <person name="Moreno L.F."/>
            <person name="Stielow B.J."/>
            <person name="de Hoog S."/>
            <person name="Vicente V.A."/>
            <person name="Weiss V.A."/>
            <person name="de Vries M."/>
            <person name="Cruz L.M."/>
            <person name="Souza E.M."/>
        </authorList>
    </citation>
    <scope>NUCLEOTIDE SEQUENCE [LARGE SCALE GENOMIC DNA]</scope>
    <source>
        <strain evidence="1 2">CBS 131958</strain>
    </source>
</reference>
<proteinExistence type="predicted"/>
<keyword evidence="2" id="KW-1185">Reference proteome</keyword>
<organism evidence="1 2">
    <name type="scientific">Cyphellophora attinorum</name>
    <dbReference type="NCBI Taxonomy" id="1664694"/>
    <lineage>
        <taxon>Eukaryota</taxon>
        <taxon>Fungi</taxon>
        <taxon>Dikarya</taxon>
        <taxon>Ascomycota</taxon>
        <taxon>Pezizomycotina</taxon>
        <taxon>Eurotiomycetes</taxon>
        <taxon>Chaetothyriomycetidae</taxon>
        <taxon>Chaetothyriales</taxon>
        <taxon>Cyphellophoraceae</taxon>
        <taxon>Cyphellophora</taxon>
    </lineage>
</organism>
<dbReference type="Proteomes" id="UP000038010">
    <property type="component" value="Unassembled WGS sequence"/>
</dbReference>
<dbReference type="SUPFAM" id="SSF51197">
    <property type="entry name" value="Clavaminate synthase-like"/>
    <property type="match status" value="1"/>
</dbReference>
<dbReference type="Gene3D" id="2.60.120.620">
    <property type="entry name" value="q2cbj1_9rhob like domain"/>
    <property type="match status" value="1"/>
</dbReference>
<gene>
    <name evidence="1" type="ORF">AB675_2841</name>
</gene>
<dbReference type="GeneID" id="28734724"/>
<dbReference type="RefSeq" id="XP_018004811.1">
    <property type="nucleotide sequence ID" value="XM_018142844.1"/>
</dbReference>